<evidence type="ECO:0000313" key="2">
    <source>
        <dbReference type="Proteomes" id="UP001162164"/>
    </source>
</evidence>
<keyword evidence="2" id="KW-1185">Reference proteome</keyword>
<accession>A0ABQ9JXV9</accession>
<dbReference type="Proteomes" id="UP001162164">
    <property type="component" value="Unassembled WGS sequence"/>
</dbReference>
<evidence type="ECO:0000313" key="1">
    <source>
        <dbReference type="EMBL" id="KAJ8983185.1"/>
    </source>
</evidence>
<reference evidence="1" key="1">
    <citation type="journal article" date="2023" name="Insect Mol. Biol.">
        <title>Genome sequencing provides insights into the evolution of gene families encoding plant cell wall-degrading enzymes in longhorned beetles.</title>
        <authorList>
            <person name="Shin N.R."/>
            <person name="Okamura Y."/>
            <person name="Kirsch R."/>
            <person name="Pauchet Y."/>
        </authorList>
    </citation>
    <scope>NUCLEOTIDE SEQUENCE</scope>
    <source>
        <strain evidence="1">MMC_N1</strain>
    </source>
</reference>
<comment type="caution">
    <text evidence="1">The sequence shown here is derived from an EMBL/GenBank/DDBJ whole genome shotgun (WGS) entry which is preliminary data.</text>
</comment>
<dbReference type="EMBL" id="JAPWTJ010000090">
    <property type="protein sequence ID" value="KAJ8983185.1"/>
    <property type="molecule type" value="Genomic_DNA"/>
</dbReference>
<proteinExistence type="predicted"/>
<protein>
    <submittedName>
        <fullName evidence="1">Uncharacterized protein</fullName>
    </submittedName>
</protein>
<gene>
    <name evidence="1" type="ORF">NQ317_005828</name>
</gene>
<organism evidence="1 2">
    <name type="scientific">Molorchus minor</name>
    <dbReference type="NCBI Taxonomy" id="1323400"/>
    <lineage>
        <taxon>Eukaryota</taxon>
        <taxon>Metazoa</taxon>
        <taxon>Ecdysozoa</taxon>
        <taxon>Arthropoda</taxon>
        <taxon>Hexapoda</taxon>
        <taxon>Insecta</taxon>
        <taxon>Pterygota</taxon>
        <taxon>Neoptera</taxon>
        <taxon>Endopterygota</taxon>
        <taxon>Coleoptera</taxon>
        <taxon>Polyphaga</taxon>
        <taxon>Cucujiformia</taxon>
        <taxon>Chrysomeloidea</taxon>
        <taxon>Cerambycidae</taxon>
        <taxon>Lamiinae</taxon>
        <taxon>Monochamini</taxon>
        <taxon>Molorchus</taxon>
    </lineage>
</organism>
<sequence>MEEYVPSILFQMLIDVHEVFDIRQSVFNTVYSVRCLKLSKGQGKLSRSCPNNISINSHKKHGGWNEKRLRRAKKRRSIGCPLDLFVLSGELILIGLLL</sequence>
<name>A0ABQ9JXV9_9CUCU</name>